<dbReference type="InterPro" id="IPR036352">
    <property type="entry name" value="Semap_dom_sf"/>
</dbReference>
<keyword evidence="14" id="KW-1185">Reference proteome</keyword>
<evidence type="ECO:0000256" key="11">
    <source>
        <dbReference type="SAM" id="Phobius"/>
    </source>
</evidence>
<reference evidence="13 14" key="1">
    <citation type="submission" date="2023-09" db="EMBL/GenBank/DDBJ databases">
        <title>Genomes of two closely related lineages of the louse Polyplax serrata with different host specificities.</title>
        <authorList>
            <person name="Martinu J."/>
            <person name="Tarabai H."/>
            <person name="Stefka J."/>
            <person name="Hypsa V."/>
        </authorList>
    </citation>
    <scope>NUCLEOTIDE SEQUENCE [LARGE SCALE GENOMIC DNA]</scope>
    <source>
        <strain evidence="13">98ZLc_SE</strain>
    </source>
</reference>
<sequence>MSNSIYKQKNDSEEHDEDSLFRLSLEDLHLLEKAPWESPVENVTICQDKGQSDDDCHNFIKVLLGNGNRLFTCGTNAFSPVCTWRDITNVNNILEWVPGVAKSPHNPHANITALMTEKQQYFVGSPTDFSGTDSAITRTNGNPEAHPLRTNQFDSKWLNEPQFVGSFETDKFVFFLFREAAVEYINCGKIVYSRIARVCKNDEGGQLLLKDNWTTFLKARLNCSLPGDYPFYFDEIQGMAYNAEEKVVYATFTTPRNSIPGSAICSFNMSAIEEAFSGPFKHQVHPGAAWEKDYSQHRNHFECEAPSQSRHLIDSSKYQLMDSAVQPSTQKPLYNSNLETLIHIAVDSLPTILHSRVHLLYVATSDGLIKKISVLPRTKETCVVEVWNPSPSGAPVPIKTLMYLKETDSVYVGMEMGVLRIPTSHCQRHKTKAACHNAMDPHCGWNELLLQCTTAPDRNPSSYHWFQSTTQCPLLDVPVDGGWSSWSSWFPCAHLGDASPYSNENTDRCKCRTRQCNNPEPKHGGSPCTGMSVSVTNCTVHGAWTSWSPWSQCSQSCGIAIKTRVRTCKNPAPAHGGRVCVGQDRDEIYCTTNPPCPSQRPPPRDGQWSEWSLWSECSSPCGGGFRSRRRECDNPDGGQDCAGCHMEYEPCNTQPCPEGKKLSAWTPWMVVGNSSTRGGYTEKRFKFLCKAPTPDVALIKITQAKEDERFCYSSSSCTKNVRMGEGEDSWSEWSPWSSCNKDCGSGVQERTRVCESKNEDCEGQSYQTRPCNTHRCKGEWSCWTDWSSCSVTCGIGQQTRSRDCFNSGTSDKAGANCEGSAMEFRACEMPSCHSLQGWDEWTEWSHCDSNNEQHRRRKCLTTNPSSEGCQGRNIQARMCVTNHISDVNYGRSTSNTASAGVGVVLGCSLAAFMVGSIAAMMLMYYCQRKRKVRIPGSPHYITSKQNSYVTVPLREPPKRTPSSASSNGSNGYKTAANGNGLISSKLFSKPAEYETATIKRNSHPLSNGHAVRAQLDEDKFF</sequence>
<dbReference type="Pfam" id="PF00090">
    <property type="entry name" value="TSP_1"/>
    <property type="match status" value="5"/>
</dbReference>
<feature type="region of interest" description="Disordered" evidence="10">
    <location>
        <begin position="951"/>
        <end position="971"/>
    </location>
</feature>
<evidence type="ECO:0000256" key="10">
    <source>
        <dbReference type="SAM" id="MobiDB-lite"/>
    </source>
</evidence>
<dbReference type="PANTHER" id="PTHR11036:SF79">
    <property type="entry name" value="SEMAPHORIN 5C, ISOFORM A"/>
    <property type="match status" value="1"/>
</dbReference>
<dbReference type="Pfam" id="PF23260">
    <property type="entry name" value="TSP1_2"/>
    <property type="match status" value="1"/>
</dbReference>
<gene>
    <name evidence="13" type="ORF">RUM44_000708</name>
</gene>
<keyword evidence="11" id="KW-0472">Membrane</keyword>
<evidence type="ECO:0000256" key="2">
    <source>
        <dbReference type="ARBA" id="ARBA00022692"/>
    </source>
</evidence>
<comment type="caution">
    <text evidence="13">The sequence shown here is derived from an EMBL/GenBank/DDBJ whole genome shotgun (WGS) entry which is preliminary data.</text>
</comment>
<dbReference type="SMART" id="SM00630">
    <property type="entry name" value="Sema"/>
    <property type="match status" value="1"/>
</dbReference>
<feature type="transmembrane region" description="Helical" evidence="11">
    <location>
        <begin position="901"/>
        <end position="925"/>
    </location>
</feature>
<evidence type="ECO:0000256" key="9">
    <source>
        <dbReference type="PROSITE-ProRule" id="PRU00352"/>
    </source>
</evidence>
<dbReference type="Proteomes" id="UP001359485">
    <property type="component" value="Unassembled WGS sequence"/>
</dbReference>
<keyword evidence="3" id="KW-0677">Repeat</keyword>
<evidence type="ECO:0000313" key="14">
    <source>
        <dbReference type="Proteomes" id="UP001359485"/>
    </source>
</evidence>
<dbReference type="InterPro" id="IPR001627">
    <property type="entry name" value="Semap_dom"/>
</dbReference>
<dbReference type="InterPro" id="IPR015943">
    <property type="entry name" value="WD40/YVTN_repeat-like_dom_sf"/>
</dbReference>
<evidence type="ECO:0000256" key="4">
    <source>
        <dbReference type="ARBA" id="ARBA00022782"/>
    </source>
</evidence>
<protein>
    <recommendedName>
        <fullName evidence="12">Sema domain-containing protein</fullName>
    </recommendedName>
</protein>
<evidence type="ECO:0000256" key="3">
    <source>
        <dbReference type="ARBA" id="ARBA00022737"/>
    </source>
</evidence>
<evidence type="ECO:0000256" key="1">
    <source>
        <dbReference type="ARBA" id="ARBA00004167"/>
    </source>
</evidence>
<dbReference type="InterPro" id="IPR000884">
    <property type="entry name" value="TSP1_rpt"/>
</dbReference>
<evidence type="ECO:0000256" key="5">
    <source>
        <dbReference type="ARBA" id="ARBA00022902"/>
    </source>
</evidence>
<organism evidence="13 14">
    <name type="scientific">Polyplax serrata</name>
    <name type="common">Common mouse louse</name>
    <dbReference type="NCBI Taxonomy" id="468196"/>
    <lineage>
        <taxon>Eukaryota</taxon>
        <taxon>Metazoa</taxon>
        <taxon>Ecdysozoa</taxon>
        <taxon>Arthropoda</taxon>
        <taxon>Hexapoda</taxon>
        <taxon>Insecta</taxon>
        <taxon>Pterygota</taxon>
        <taxon>Neoptera</taxon>
        <taxon>Paraneoptera</taxon>
        <taxon>Psocodea</taxon>
        <taxon>Troctomorpha</taxon>
        <taxon>Phthiraptera</taxon>
        <taxon>Anoplura</taxon>
        <taxon>Polyplacidae</taxon>
        <taxon>Polyplax</taxon>
    </lineage>
</organism>
<keyword evidence="5" id="KW-0524">Neurogenesis</keyword>
<name>A0ABR1B8U2_POLSC</name>
<proteinExistence type="predicted"/>
<comment type="caution">
    <text evidence="9">Lacks conserved residue(s) required for the propagation of feature annotation.</text>
</comment>
<dbReference type="SUPFAM" id="SSF103575">
    <property type="entry name" value="Plexin repeat"/>
    <property type="match status" value="1"/>
</dbReference>
<dbReference type="PROSITE" id="PS50092">
    <property type="entry name" value="TSP1"/>
    <property type="match status" value="5"/>
</dbReference>
<evidence type="ECO:0000256" key="8">
    <source>
        <dbReference type="ARBA" id="ARBA00023180"/>
    </source>
</evidence>
<dbReference type="InterPro" id="IPR057563">
    <property type="entry name" value="Sema5A/B-like_TSP-1"/>
</dbReference>
<evidence type="ECO:0000313" key="13">
    <source>
        <dbReference type="EMBL" id="KAK6635457.1"/>
    </source>
</evidence>
<dbReference type="EMBL" id="JAWJWF010000003">
    <property type="protein sequence ID" value="KAK6635457.1"/>
    <property type="molecule type" value="Genomic_DNA"/>
</dbReference>
<accession>A0ABR1B8U2</accession>
<dbReference type="Gene3D" id="2.130.10.10">
    <property type="entry name" value="YVTN repeat-like/Quinoprotein amine dehydrogenase"/>
    <property type="match status" value="1"/>
</dbReference>
<evidence type="ECO:0000256" key="6">
    <source>
        <dbReference type="ARBA" id="ARBA00022989"/>
    </source>
</evidence>
<dbReference type="Gene3D" id="2.20.100.10">
    <property type="entry name" value="Thrombospondin type-1 (TSP1) repeat"/>
    <property type="match status" value="5"/>
</dbReference>
<comment type="subcellular location">
    <subcellularLocation>
        <location evidence="1">Membrane</location>
        <topology evidence="1">Single-pass membrane protein</topology>
    </subcellularLocation>
</comment>
<dbReference type="SMART" id="SM00423">
    <property type="entry name" value="PSI"/>
    <property type="match status" value="1"/>
</dbReference>
<dbReference type="Pfam" id="PF01403">
    <property type="entry name" value="Sema"/>
    <property type="match status" value="1"/>
</dbReference>
<dbReference type="PROSITE" id="PS51004">
    <property type="entry name" value="SEMA"/>
    <property type="match status" value="1"/>
</dbReference>
<dbReference type="SUPFAM" id="SSF101912">
    <property type="entry name" value="Sema domain"/>
    <property type="match status" value="1"/>
</dbReference>
<keyword evidence="7" id="KW-1015">Disulfide bond</keyword>
<keyword evidence="2 11" id="KW-0812">Transmembrane</keyword>
<dbReference type="PRINTS" id="PR01705">
    <property type="entry name" value="TSP1REPEAT"/>
</dbReference>
<evidence type="ECO:0000259" key="12">
    <source>
        <dbReference type="PROSITE" id="PS51004"/>
    </source>
</evidence>
<feature type="domain" description="Sema" evidence="12">
    <location>
        <begin position="1"/>
        <end position="423"/>
    </location>
</feature>
<keyword evidence="8" id="KW-0325">Glycoprotein</keyword>
<dbReference type="InterPro" id="IPR027231">
    <property type="entry name" value="Semaphorin"/>
</dbReference>
<dbReference type="Gene3D" id="3.30.1680.10">
    <property type="entry name" value="ligand-binding face of the semaphorins, domain 2"/>
    <property type="match status" value="1"/>
</dbReference>
<keyword evidence="4" id="KW-0221">Differentiation</keyword>
<dbReference type="SMART" id="SM00209">
    <property type="entry name" value="TSP1"/>
    <property type="match status" value="5"/>
</dbReference>
<dbReference type="SUPFAM" id="SSF82895">
    <property type="entry name" value="TSP-1 type 1 repeat"/>
    <property type="match status" value="5"/>
</dbReference>
<evidence type="ECO:0000256" key="7">
    <source>
        <dbReference type="ARBA" id="ARBA00023157"/>
    </source>
</evidence>
<feature type="compositionally biased region" description="Polar residues" evidence="10">
    <location>
        <begin position="960"/>
        <end position="971"/>
    </location>
</feature>
<dbReference type="InterPro" id="IPR016201">
    <property type="entry name" value="PSI"/>
</dbReference>
<keyword evidence="6 11" id="KW-1133">Transmembrane helix</keyword>
<dbReference type="InterPro" id="IPR036383">
    <property type="entry name" value="TSP1_rpt_sf"/>
</dbReference>
<dbReference type="PANTHER" id="PTHR11036">
    <property type="entry name" value="SEMAPHORIN"/>
    <property type="match status" value="1"/>
</dbReference>